<feature type="transmembrane region" description="Helical" evidence="6">
    <location>
        <begin position="125"/>
        <end position="146"/>
    </location>
</feature>
<gene>
    <name evidence="7" type="ORF">COW11_00085</name>
</gene>
<dbReference type="GO" id="GO:0005315">
    <property type="term" value="F:phosphate transmembrane transporter activity"/>
    <property type="evidence" value="ECO:0007669"/>
    <property type="project" value="InterPro"/>
</dbReference>
<evidence type="ECO:0000256" key="1">
    <source>
        <dbReference type="ARBA" id="ARBA00004141"/>
    </source>
</evidence>
<dbReference type="Pfam" id="PF01384">
    <property type="entry name" value="PHO4"/>
    <property type="match status" value="1"/>
</dbReference>
<evidence type="ECO:0000256" key="2">
    <source>
        <dbReference type="ARBA" id="ARBA00022448"/>
    </source>
</evidence>
<feature type="transmembrane region" description="Helical" evidence="6">
    <location>
        <begin position="207"/>
        <end position="226"/>
    </location>
</feature>
<sequence length="323" mass="34304">MVKLWILIILVVLFALNMGGGNFAASFAAAHGGRILSRKKAQFLFILFVLLGAVLVGQPVAKTLGNKIIPPELFTIENVIVIVFSAGLSLFIANLLHVPQSTSLVTVGSIAGVGLYFNQVYSKTFLYLIPFWILLPVLGYVLTYLLGKLIYPPHKGNFCIYEKLVNHKERLKVFVIAASCYNAFSVGTNNVANAVGPLAGAGLIGKTLGLAVIAPIFGLGSLAFGGPLKTASEKIVPLGLLTATIICIVTGTLMITASLLGVPQSFVMIKVASLFAISGLKNGHKLTFSNPVTKKTYITWIVTPIIATLISYILAGGVNALFK</sequence>
<dbReference type="Proteomes" id="UP000231267">
    <property type="component" value="Unassembled WGS sequence"/>
</dbReference>
<keyword evidence="4 6" id="KW-1133">Transmembrane helix</keyword>
<reference evidence="7 8" key="1">
    <citation type="submission" date="2017-09" db="EMBL/GenBank/DDBJ databases">
        <title>Depth-based differentiation of microbial function through sediment-hosted aquifers and enrichment of novel symbionts in the deep terrestrial subsurface.</title>
        <authorList>
            <person name="Probst A.J."/>
            <person name="Ladd B."/>
            <person name="Jarett J.K."/>
            <person name="Geller-Mcgrath D.E."/>
            <person name="Sieber C.M."/>
            <person name="Emerson J.B."/>
            <person name="Anantharaman K."/>
            <person name="Thomas B.C."/>
            <person name="Malmstrom R."/>
            <person name="Stieglmeier M."/>
            <person name="Klingl A."/>
            <person name="Woyke T."/>
            <person name="Ryan C.M."/>
            <person name="Banfield J.F."/>
        </authorList>
    </citation>
    <scope>NUCLEOTIDE SEQUENCE [LARGE SCALE GENOMIC DNA]</scope>
    <source>
        <strain evidence="7">CG12_big_fil_rev_8_21_14_0_65_43_15</strain>
    </source>
</reference>
<dbReference type="GO" id="GO:0035435">
    <property type="term" value="P:phosphate ion transmembrane transport"/>
    <property type="evidence" value="ECO:0007669"/>
    <property type="project" value="TreeGrafter"/>
</dbReference>
<accession>A0A2J0LQL1</accession>
<evidence type="ECO:0000256" key="3">
    <source>
        <dbReference type="ARBA" id="ARBA00022692"/>
    </source>
</evidence>
<protein>
    <recommendedName>
        <fullName evidence="9">Anion permease</fullName>
    </recommendedName>
</protein>
<evidence type="ECO:0000313" key="8">
    <source>
        <dbReference type="Proteomes" id="UP000231267"/>
    </source>
</evidence>
<evidence type="ECO:0000256" key="6">
    <source>
        <dbReference type="SAM" id="Phobius"/>
    </source>
</evidence>
<evidence type="ECO:0000256" key="4">
    <source>
        <dbReference type="ARBA" id="ARBA00022989"/>
    </source>
</evidence>
<keyword evidence="5 6" id="KW-0472">Membrane</keyword>
<feature type="transmembrane region" description="Helical" evidence="6">
    <location>
        <begin position="102"/>
        <end position="118"/>
    </location>
</feature>
<comment type="caution">
    <text evidence="7">The sequence shown here is derived from an EMBL/GenBank/DDBJ whole genome shotgun (WGS) entry which is preliminary data.</text>
</comment>
<proteinExistence type="predicted"/>
<organism evidence="7 8">
    <name type="scientific">Candidatus Taenaricola geysiri</name>
    <dbReference type="NCBI Taxonomy" id="1974752"/>
    <lineage>
        <taxon>Bacteria</taxon>
        <taxon>Pseudomonadati</taxon>
        <taxon>Candidatus Omnitrophota</taxon>
        <taxon>Candidatus Taenaricola</taxon>
    </lineage>
</organism>
<dbReference type="GO" id="GO:0016020">
    <property type="term" value="C:membrane"/>
    <property type="evidence" value="ECO:0007669"/>
    <property type="project" value="UniProtKB-SubCell"/>
</dbReference>
<evidence type="ECO:0000313" key="7">
    <source>
        <dbReference type="EMBL" id="PIW67056.1"/>
    </source>
</evidence>
<evidence type="ECO:0008006" key="9">
    <source>
        <dbReference type="Google" id="ProtNLM"/>
    </source>
</evidence>
<feature type="transmembrane region" description="Helical" evidence="6">
    <location>
        <begin position="238"/>
        <end position="260"/>
    </location>
</feature>
<dbReference type="PANTHER" id="PTHR11101">
    <property type="entry name" value="PHOSPHATE TRANSPORTER"/>
    <property type="match status" value="1"/>
</dbReference>
<keyword evidence="3 6" id="KW-0812">Transmembrane</keyword>
<dbReference type="InterPro" id="IPR001204">
    <property type="entry name" value="Phos_transporter"/>
</dbReference>
<comment type="subcellular location">
    <subcellularLocation>
        <location evidence="1">Membrane</location>
        <topology evidence="1">Multi-pass membrane protein</topology>
    </subcellularLocation>
</comment>
<dbReference type="PANTHER" id="PTHR11101:SF80">
    <property type="entry name" value="PHOSPHATE TRANSPORTER"/>
    <property type="match status" value="1"/>
</dbReference>
<evidence type="ECO:0000256" key="5">
    <source>
        <dbReference type="ARBA" id="ARBA00023136"/>
    </source>
</evidence>
<feature type="transmembrane region" description="Helical" evidence="6">
    <location>
        <begin position="73"/>
        <end position="96"/>
    </location>
</feature>
<dbReference type="AlphaFoldDB" id="A0A2J0LQL1"/>
<dbReference type="EMBL" id="PFGP01000001">
    <property type="protein sequence ID" value="PIW67056.1"/>
    <property type="molecule type" value="Genomic_DNA"/>
</dbReference>
<feature type="transmembrane region" description="Helical" evidence="6">
    <location>
        <begin position="42"/>
        <end position="61"/>
    </location>
</feature>
<feature type="transmembrane region" description="Helical" evidence="6">
    <location>
        <begin position="297"/>
        <end position="322"/>
    </location>
</feature>
<name>A0A2J0LQL1_9BACT</name>
<keyword evidence="2" id="KW-0813">Transport</keyword>